<dbReference type="AlphaFoldDB" id="A0A7Y9LCI4"/>
<dbReference type="PANTHER" id="PTHR43046">
    <property type="entry name" value="GDP-MANNOSE MANNOSYL HYDROLASE"/>
    <property type="match status" value="1"/>
</dbReference>
<protein>
    <submittedName>
        <fullName evidence="7">8-oxo-dGTP pyrophosphatase MutT (NUDIX family)</fullName>
    </submittedName>
</protein>
<dbReference type="InterPro" id="IPR020476">
    <property type="entry name" value="Nudix_hydrolase"/>
</dbReference>
<proteinExistence type="inferred from homology"/>
<evidence type="ECO:0000313" key="8">
    <source>
        <dbReference type="Proteomes" id="UP000569914"/>
    </source>
</evidence>
<accession>A0A7Y9LCI4</accession>
<dbReference type="InterPro" id="IPR000086">
    <property type="entry name" value="NUDIX_hydrolase_dom"/>
</dbReference>
<sequence length="160" mass="17215">MTETPTDETPTELRTAVRVLPIDGDGRVLLLHGFDPARPAEPYWFTVGGGLEPGETPAEAAVRELAEEVGLAATPDRLVGPLAEATIEFWFDSVRYLQQQTYYAVRVAPDPITFAGQDAIEHASIDAYAWFSAAELAGTTDPVYPDDLADLLARAVAALA</sequence>
<dbReference type="GO" id="GO:0016787">
    <property type="term" value="F:hydrolase activity"/>
    <property type="evidence" value="ECO:0007669"/>
    <property type="project" value="UniProtKB-KW"/>
</dbReference>
<dbReference type="InterPro" id="IPR015797">
    <property type="entry name" value="NUDIX_hydrolase-like_dom_sf"/>
</dbReference>
<reference evidence="7 8" key="1">
    <citation type="submission" date="2020-07" db="EMBL/GenBank/DDBJ databases">
        <title>Sequencing the genomes of 1000 actinobacteria strains.</title>
        <authorList>
            <person name="Klenk H.-P."/>
        </authorList>
    </citation>
    <scope>NUCLEOTIDE SEQUENCE [LARGE SCALE GENOMIC DNA]</scope>
    <source>
        <strain evidence="7 8">DSM 22083</strain>
    </source>
</reference>
<dbReference type="Proteomes" id="UP000569914">
    <property type="component" value="Unassembled WGS sequence"/>
</dbReference>
<dbReference type="PANTHER" id="PTHR43046:SF12">
    <property type="entry name" value="GDP-MANNOSE MANNOSYL HYDROLASE"/>
    <property type="match status" value="1"/>
</dbReference>
<comment type="caution">
    <text evidence="7">The sequence shown here is derived from an EMBL/GenBank/DDBJ whole genome shotgun (WGS) entry which is preliminary data.</text>
</comment>
<keyword evidence="8" id="KW-1185">Reference proteome</keyword>
<evidence type="ECO:0000256" key="5">
    <source>
        <dbReference type="RuleBase" id="RU003476"/>
    </source>
</evidence>
<comment type="similarity">
    <text evidence="2 5">Belongs to the Nudix hydrolase family.</text>
</comment>
<dbReference type="EMBL" id="JACCBU010000001">
    <property type="protein sequence ID" value="NYE70951.1"/>
    <property type="molecule type" value="Genomic_DNA"/>
</dbReference>
<dbReference type="RefSeq" id="WP_179750781.1">
    <property type="nucleotide sequence ID" value="NZ_JACCBU010000001.1"/>
</dbReference>
<dbReference type="PRINTS" id="PR00502">
    <property type="entry name" value="NUDIXFAMILY"/>
</dbReference>
<dbReference type="Pfam" id="PF00293">
    <property type="entry name" value="NUDIX"/>
    <property type="match status" value="1"/>
</dbReference>
<name>A0A7Y9LCI4_9ACTN</name>
<comment type="cofactor">
    <cofactor evidence="1">
        <name>Mg(2+)</name>
        <dbReference type="ChEBI" id="CHEBI:18420"/>
    </cofactor>
</comment>
<evidence type="ECO:0000259" key="6">
    <source>
        <dbReference type="PROSITE" id="PS51462"/>
    </source>
</evidence>
<dbReference type="Gene3D" id="3.90.79.10">
    <property type="entry name" value="Nucleoside Triphosphate Pyrophosphohydrolase"/>
    <property type="match status" value="1"/>
</dbReference>
<feature type="domain" description="Nudix hydrolase" evidence="6">
    <location>
        <begin position="12"/>
        <end position="155"/>
    </location>
</feature>
<evidence type="ECO:0000256" key="1">
    <source>
        <dbReference type="ARBA" id="ARBA00001946"/>
    </source>
</evidence>
<evidence type="ECO:0000313" key="7">
    <source>
        <dbReference type="EMBL" id="NYE70951.1"/>
    </source>
</evidence>
<evidence type="ECO:0000256" key="3">
    <source>
        <dbReference type="ARBA" id="ARBA00022801"/>
    </source>
</evidence>
<keyword evidence="3 5" id="KW-0378">Hydrolase</keyword>
<dbReference type="CDD" id="cd04685">
    <property type="entry name" value="NUDIX_Hydrolase"/>
    <property type="match status" value="1"/>
</dbReference>
<dbReference type="PROSITE" id="PS00893">
    <property type="entry name" value="NUDIX_BOX"/>
    <property type="match status" value="1"/>
</dbReference>
<evidence type="ECO:0000256" key="2">
    <source>
        <dbReference type="ARBA" id="ARBA00005582"/>
    </source>
</evidence>
<gene>
    <name evidence="7" type="ORF">BKA15_002280</name>
</gene>
<dbReference type="SUPFAM" id="SSF55811">
    <property type="entry name" value="Nudix"/>
    <property type="match status" value="1"/>
</dbReference>
<keyword evidence="4" id="KW-0460">Magnesium</keyword>
<evidence type="ECO:0000256" key="4">
    <source>
        <dbReference type="ARBA" id="ARBA00022842"/>
    </source>
</evidence>
<dbReference type="InterPro" id="IPR020084">
    <property type="entry name" value="NUDIX_hydrolase_CS"/>
</dbReference>
<organism evidence="7 8">
    <name type="scientific">Microlunatus parietis</name>
    <dbReference type="NCBI Taxonomy" id="682979"/>
    <lineage>
        <taxon>Bacteria</taxon>
        <taxon>Bacillati</taxon>
        <taxon>Actinomycetota</taxon>
        <taxon>Actinomycetes</taxon>
        <taxon>Propionibacteriales</taxon>
        <taxon>Propionibacteriaceae</taxon>
        <taxon>Microlunatus</taxon>
    </lineage>
</organism>
<dbReference type="PROSITE" id="PS51462">
    <property type="entry name" value="NUDIX"/>
    <property type="match status" value="1"/>
</dbReference>